<name>A0A9K3MWJ3_HELAN</name>
<proteinExistence type="predicted"/>
<dbReference type="EMBL" id="MNCJ02000327">
    <property type="protein sequence ID" value="KAF5778460.1"/>
    <property type="molecule type" value="Genomic_DNA"/>
</dbReference>
<reference evidence="3" key="1">
    <citation type="journal article" date="2017" name="Nature">
        <title>The sunflower genome provides insights into oil metabolism, flowering and Asterid evolution.</title>
        <authorList>
            <person name="Badouin H."/>
            <person name="Gouzy J."/>
            <person name="Grassa C.J."/>
            <person name="Murat F."/>
            <person name="Staton S.E."/>
            <person name="Cottret L."/>
            <person name="Lelandais-Briere C."/>
            <person name="Owens G.L."/>
            <person name="Carrere S."/>
            <person name="Mayjonade B."/>
            <person name="Legrand L."/>
            <person name="Gill N."/>
            <person name="Kane N.C."/>
            <person name="Bowers J.E."/>
            <person name="Hubner S."/>
            <person name="Bellec A."/>
            <person name="Berard A."/>
            <person name="Berges H."/>
            <person name="Blanchet N."/>
            <person name="Boniface M.C."/>
            <person name="Brunel D."/>
            <person name="Catrice O."/>
            <person name="Chaidir N."/>
            <person name="Claudel C."/>
            <person name="Donnadieu C."/>
            <person name="Faraut T."/>
            <person name="Fievet G."/>
            <person name="Helmstetter N."/>
            <person name="King M."/>
            <person name="Knapp S.J."/>
            <person name="Lai Z."/>
            <person name="Le Paslier M.C."/>
            <person name="Lippi Y."/>
            <person name="Lorenzon L."/>
            <person name="Mandel J.R."/>
            <person name="Marage G."/>
            <person name="Marchand G."/>
            <person name="Marquand E."/>
            <person name="Bret-Mestries E."/>
            <person name="Morien E."/>
            <person name="Nambeesan S."/>
            <person name="Nguyen T."/>
            <person name="Pegot-Espagnet P."/>
            <person name="Pouilly N."/>
            <person name="Raftis F."/>
            <person name="Sallet E."/>
            <person name="Schiex T."/>
            <person name="Thomas J."/>
            <person name="Vandecasteele C."/>
            <person name="Vares D."/>
            <person name="Vear F."/>
            <person name="Vautrin S."/>
            <person name="Crespi M."/>
            <person name="Mangin B."/>
            <person name="Burke J.M."/>
            <person name="Salse J."/>
            <person name="Munos S."/>
            <person name="Vincourt P."/>
            <person name="Rieseberg L.H."/>
            <person name="Langlade N.B."/>
        </authorList>
    </citation>
    <scope>NUCLEOTIDE SEQUENCE</scope>
    <source>
        <tissue evidence="3">Leaves</tissue>
    </source>
</reference>
<feature type="domain" description="Large ribosomal subunit protein eL20" evidence="2">
    <location>
        <begin position="55"/>
        <end position="99"/>
    </location>
</feature>
<dbReference type="GO" id="GO:0002181">
    <property type="term" value="P:cytoplasmic translation"/>
    <property type="evidence" value="ECO:0000318"/>
    <property type="project" value="GO_Central"/>
</dbReference>
<dbReference type="PANTHER" id="PTHR10052">
    <property type="entry name" value="60S RIBOSOMAL PROTEIN L18A"/>
    <property type="match status" value="1"/>
</dbReference>
<sequence length="163" mass="19244">MDAVDNKLLCLYTSEHMRKPGRFIDELYYAKGPNLGMHLFFVHLFSNSGYLVAYKKRTGDHNIYKEYRDTTLNGAIKQMYTEMSPRHGVRYHCIQVIKTAIIIKTPTIPSKLFKRSSSRWGSRRLDSRLENSRPHTRLQGRTYLSELLLLSFFHIQFKFHVNK</sequence>
<evidence type="ECO:0000313" key="4">
    <source>
        <dbReference type="Proteomes" id="UP000215914"/>
    </source>
</evidence>
<keyword evidence="3" id="KW-0689">Ribosomal protein</keyword>
<accession>A0A9K3MWJ3</accession>
<dbReference type="AlphaFoldDB" id="A0A9K3MWJ3"/>
<reference evidence="3" key="2">
    <citation type="submission" date="2020-06" db="EMBL/GenBank/DDBJ databases">
        <title>Helianthus annuus Genome sequencing and assembly Release 2.</title>
        <authorList>
            <person name="Gouzy J."/>
            <person name="Langlade N."/>
            <person name="Munos S."/>
        </authorList>
    </citation>
    <scope>NUCLEOTIDE SEQUENCE</scope>
    <source>
        <tissue evidence="3">Leaves</tissue>
    </source>
</reference>
<dbReference type="InterPro" id="IPR021138">
    <property type="entry name" value="Ribosomal_eL20_eukaryotes"/>
</dbReference>
<dbReference type="GO" id="GO:0022625">
    <property type="term" value="C:cytosolic large ribosomal subunit"/>
    <property type="evidence" value="ECO:0000318"/>
    <property type="project" value="GO_Central"/>
</dbReference>
<dbReference type="InterPro" id="IPR023573">
    <property type="entry name" value="Ribosomal_eL20_dom"/>
</dbReference>
<feature type="transmembrane region" description="Helical" evidence="1">
    <location>
        <begin position="35"/>
        <end position="54"/>
    </location>
</feature>
<dbReference type="Proteomes" id="UP000215914">
    <property type="component" value="Unassembled WGS sequence"/>
</dbReference>
<evidence type="ECO:0000259" key="2">
    <source>
        <dbReference type="Pfam" id="PF01775"/>
    </source>
</evidence>
<organism evidence="3 4">
    <name type="scientific">Helianthus annuus</name>
    <name type="common">Common sunflower</name>
    <dbReference type="NCBI Taxonomy" id="4232"/>
    <lineage>
        <taxon>Eukaryota</taxon>
        <taxon>Viridiplantae</taxon>
        <taxon>Streptophyta</taxon>
        <taxon>Embryophyta</taxon>
        <taxon>Tracheophyta</taxon>
        <taxon>Spermatophyta</taxon>
        <taxon>Magnoliopsida</taxon>
        <taxon>eudicotyledons</taxon>
        <taxon>Gunneridae</taxon>
        <taxon>Pentapetalae</taxon>
        <taxon>asterids</taxon>
        <taxon>campanulids</taxon>
        <taxon>Asterales</taxon>
        <taxon>Asteraceae</taxon>
        <taxon>Asteroideae</taxon>
        <taxon>Heliantheae alliance</taxon>
        <taxon>Heliantheae</taxon>
        <taxon>Helianthus</taxon>
    </lineage>
</organism>
<evidence type="ECO:0000313" key="3">
    <source>
        <dbReference type="EMBL" id="KAF5778460.1"/>
    </source>
</evidence>
<protein>
    <submittedName>
        <fullName evidence="3">Ribosomal protein 50S-L18Ae/60S-L20/60S-L18A</fullName>
    </submittedName>
</protein>
<comment type="caution">
    <text evidence="3">The sequence shown here is derived from an EMBL/GenBank/DDBJ whole genome shotgun (WGS) entry which is preliminary data.</text>
</comment>
<dbReference type="Pfam" id="PF01775">
    <property type="entry name" value="Ribosomal_L18A"/>
    <property type="match status" value="1"/>
</dbReference>
<keyword evidence="4" id="KW-1185">Reference proteome</keyword>
<dbReference type="GO" id="GO:0003735">
    <property type="term" value="F:structural constituent of ribosome"/>
    <property type="evidence" value="ECO:0000318"/>
    <property type="project" value="GO_Central"/>
</dbReference>
<evidence type="ECO:0000256" key="1">
    <source>
        <dbReference type="SAM" id="Phobius"/>
    </source>
</evidence>
<keyword evidence="1" id="KW-0472">Membrane</keyword>
<dbReference type="Gene3D" id="3.10.20.10">
    <property type="match status" value="1"/>
</dbReference>
<dbReference type="Gramene" id="mRNA:HanXRQr2_Chr12g0547751">
    <property type="protein sequence ID" value="mRNA:HanXRQr2_Chr12g0547751"/>
    <property type="gene ID" value="HanXRQr2_Chr12g0547751"/>
</dbReference>
<dbReference type="SUPFAM" id="SSF160374">
    <property type="entry name" value="RplX-like"/>
    <property type="match status" value="1"/>
</dbReference>
<gene>
    <name evidence="3" type="ORF">HanXRQr2_Chr12g0547751</name>
</gene>
<keyword evidence="1" id="KW-1133">Transmembrane helix</keyword>
<keyword evidence="1" id="KW-0812">Transmembrane</keyword>
<keyword evidence="3" id="KW-0687">Ribonucleoprotein</keyword>